<gene>
    <name evidence="1" type="ORF">HMPREF0202_01370</name>
</gene>
<dbReference type="EMBL" id="AXZF01000053">
    <property type="protein sequence ID" value="ERT68720.1"/>
    <property type="molecule type" value="Genomic_DNA"/>
</dbReference>
<sequence length="121" mass="14424">MSNQLQNFINYLVITKNINSSEKAIVLQKEIYSIQTIILKSNYLSPKDIQSFIIEKTNAYYDELDRNHLIQIYKEMEALPLYSHLHSLHNYLVMKRNRLLYDECGQNLANHIIKNILFEIY</sequence>
<name>U7VB29_9FUSO</name>
<reference evidence="1 2" key="1">
    <citation type="submission" date="2013-08" db="EMBL/GenBank/DDBJ databases">
        <authorList>
            <person name="Weinstock G."/>
            <person name="Sodergren E."/>
            <person name="Wylie T."/>
            <person name="Fulton L."/>
            <person name="Fulton R."/>
            <person name="Fronick C."/>
            <person name="O'Laughlin M."/>
            <person name="Godfrey J."/>
            <person name="Miner T."/>
            <person name="Herter B."/>
            <person name="Appelbaum E."/>
            <person name="Cordes M."/>
            <person name="Lek S."/>
            <person name="Wollam A."/>
            <person name="Pepin K.H."/>
            <person name="Palsikar V.B."/>
            <person name="Mitreva M."/>
            <person name="Wilson R.K."/>
        </authorList>
    </citation>
    <scope>NUCLEOTIDE SEQUENCE [LARGE SCALE GENOMIC DNA]</scope>
    <source>
        <strain evidence="1 2">ATCC BAA-474</strain>
    </source>
</reference>
<evidence type="ECO:0000313" key="2">
    <source>
        <dbReference type="Proteomes" id="UP000017081"/>
    </source>
</evidence>
<dbReference type="AlphaFoldDB" id="U7VB29"/>
<accession>U7VB29</accession>
<dbReference type="Proteomes" id="UP000017081">
    <property type="component" value="Unassembled WGS sequence"/>
</dbReference>
<dbReference type="STRING" id="1319815.HMPREF0202_01370"/>
<keyword evidence="2" id="KW-1185">Reference proteome</keyword>
<dbReference type="RefSeq" id="WP_023050908.1">
    <property type="nucleotide sequence ID" value="NZ_CP173065.2"/>
</dbReference>
<organism evidence="1 2">
    <name type="scientific">Cetobacterium somerae ATCC BAA-474</name>
    <dbReference type="NCBI Taxonomy" id="1319815"/>
    <lineage>
        <taxon>Bacteria</taxon>
        <taxon>Fusobacteriati</taxon>
        <taxon>Fusobacteriota</taxon>
        <taxon>Fusobacteriia</taxon>
        <taxon>Fusobacteriales</taxon>
        <taxon>Fusobacteriaceae</taxon>
        <taxon>Cetobacterium</taxon>
    </lineage>
</organism>
<protein>
    <submittedName>
        <fullName evidence="1">Uncharacterized protein</fullName>
    </submittedName>
</protein>
<comment type="caution">
    <text evidence="1">The sequence shown here is derived from an EMBL/GenBank/DDBJ whole genome shotgun (WGS) entry which is preliminary data.</text>
</comment>
<evidence type="ECO:0000313" key="1">
    <source>
        <dbReference type="EMBL" id="ERT68720.1"/>
    </source>
</evidence>
<proteinExistence type="predicted"/>
<dbReference type="HOGENOM" id="CLU_2033894_0_0_0"/>